<dbReference type="OrthoDB" id="1223654at2"/>
<dbReference type="Gene3D" id="2.60.40.1120">
    <property type="entry name" value="Carboxypeptidase-like, regulatory domain"/>
    <property type="match status" value="1"/>
</dbReference>
<dbReference type="AlphaFoldDB" id="A0A3M9MPR4"/>
<evidence type="ECO:0000313" key="2">
    <source>
        <dbReference type="Proteomes" id="UP000272117"/>
    </source>
</evidence>
<dbReference type="InterPro" id="IPR008969">
    <property type="entry name" value="CarboxyPept-like_regulatory"/>
</dbReference>
<accession>A0A3M9MPR4</accession>
<dbReference type="SUPFAM" id="SSF49464">
    <property type="entry name" value="Carboxypeptidase regulatory domain-like"/>
    <property type="match status" value="1"/>
</dbReference>
<organism evidence="1 2">
    <name type="scientific">Rufibacter latericius</name>
    <dbReference type="NCBI Taxonomy" id="2487040"/>
    <lineage>
        <taxon>Bacteria</taxon>
        <taxon>Pseudomonadati</taxon>
        <taxon>Bacteroidota</taxon>
        <taxon>Cytophagia</taxon>
        <taxon>Cytophagales</taxon>
        <taxon>Hymenobacteraceae</taxon>
        <taxon>Rufibacter</taxon>
    </lineage>
</organism>
<evidence type="ECO:0000313" key="1">
    <source>
        <dbReference type="EMBL" id="RNI26863.1"/>
    </source>
</evidence>
<gene>
    <name evidence="1" type="ORF">EFB08_10315</name>
</gene>
<protein>
    <submittedName>
        <fullName evidence="1">Carboxypeptidase-like regulatory domain-containing protein</fullName>
    </submittedName>
</protein>
<dbReference type="Proteomes" id="UP000272117">
    <property type="component" value="Unassembled WGS sequence"/>
</dbReference>
<reference evidence="1 2" key="1">
    <citation type="submission" date="2018-11" db="EMBL/GenBank/DDBJ databases">
        <title>Rufibacter latericius sp. nov., isolated from water in Baiyang Lake.</title>
        <authorList>
            <person name="Yang Y."/>
        </authorList>
    </citation>
    <scope>NUCLEOTIDE SEQUENCE [LARGE SCALE GENOMIC DNA]</scope>
    <source>
        <strain evidence="1 2">R-22-1c-1</strain>
    </source>
</reference>
<comment type="caution">
    <text evidence="1">The sequence shown here is derived from an EMBL/GenBank/DDBJ whole genome shotgun (WGS) entry which is preliminary data.</text>
</comment>
<keyword evidence="1" id="KW-0121">Carboxypeptidase</keyword>
<keyword evidence="1" id="KW-0378">Hydrolase</keyword>
<keyword evidence="2" id="KW-1185">Reference proteome</keyword>
<dbReference type="GO" id="GO:0004180">
    <property type="term" value="F:carboxypeptidase activity"/>
    <property type="evidence" value="ECO:0007669"/>
    <property type="project" value="UniProtKB-KW"/>
</dbReference>
<dbReference type="EMBL" id="RJJD01000005">
    <property type="protein sequence ID" value="RNI26863.1"/>
    <property type="molecule type" value="Genomic_DNA"/>
</dbReference>
<proteinExistence type="predicted"/>
<name>A0A3M9MPR4_9BACT</name>
<keyword evidence="1" id="KW-0645">Protease</keyword>
<sequence>MLLLLVRYSRLCWSLIILFSLLSTKGEAFGQTGSRGTVAGTIIDAQTRQPLGFATVYIAQTTFGTNSAENGTFKLTDLPAGTHELVVSFLGYETLTHKVTLTVGQQLSFRFELLPKANALQEIVIRPDSNWRYHYSVFVKNFIGQTANAAKTQILNADVLYFHFNSEATLLTAEASKPLVIENKALGYRVYFELADFKVNFGNHETFHAGYPRFEEMKPRSKAQEKRWQEARLKAYHGSLMHFVRALYGKKLEAEGFNVRKLQRRPNPNRPPEEEVQAGLRRARGLQPGTIMVNKVGAPEDSLSYWLRMQRLDKTVAYLFKDPIPYEQMVASDASGDRLKLQFTDILNVVYTKEKEELAFVNQSVFSKRRAPSFQNSLLSLLEPSTFIEPSGIILNPHSHFVEGYWGWEKLAEMLPLDYTPSAK</sequence>
<dbReference type="Pfam" id="PF13715">
    <property type="entry name" value="CarbopepD_reg_2"/>
    <property type="match status" value="1"/>
</dbReference>